<dbReference type="GO" id="GO:0003700">
    <property type="term" value="F:DNA-binding transcription factor activity"/>
    <property type="evidence" value="ECO:0007669"/>
    <property type="project" value="TreeGrafter"/>
</dbReference>
<dbReference type="GO" id="GO:0000976">
    <property type="term" value="F:transcription cis-regulatory region binding"/>
    <property type="evidence" value="ECO:0007669"/>
    <property type="project" value="TreeGrafter"/>
</dbReference>
<dbReference type="InterPro" id="IPR028082">
    <property type="entry name" value="Peripla_BP_I"/>
</dbReference>
<dbReference type="CDD" id="cd01392">
    <property type="entry name" value="HTH_LacI"/>
    <property type="match status" value="1"/>
</dbReference>
<dbReference type="PANTHER" id="PTHR30146:SF153">
    <property type="entry name" value="LACTOSE OPERON REPRESSOR"/>
    <property type="match status" value="1"/>
</dbReference>
<evidence type="ECO:0000256" key="2">
    <source>
        <dbReference type="ARBA" id="ARBA00023125"/>
    </source>
</evidence>
<keyword evidence="1" id="KW-0805">Transcription regulation</keyword>
<organism evidence="6 7">
    <name type="scientific">Zhihengliuella halotolerans</name>
    <dbReference type="NCBI Taxonomy" id="370736"/>
    <lineage>
        <taxon>Bacteria</taxon>
        <taxon>Bacillati</taxon>
        <taxon>Actinomycetota</taxon>
        <taxon>Actinomycetes</taxon>
        <taxon>Micrococcales</taxon>
        <taxon>Micrococcaceae</taxon>
        <taxon>Zhihengliuella</taxon>
    </lineage>
</organism>
<proteinExistence type="predicted"/>
<protein>
    <submittedName>
        <fullName evidence="6">LacI family transcriptional regulator</fullName>
    </submittedName>
</protein>
<sequence>MATIEDVAKAANVSMSTVSYVLSGKRTISADTRLRVEQAIRKLGYRPHAGARALAMSKTHIIGLVAPLRAGVDVNVILQFVAGIATRARERDHDVLLLTQDDADSIARAAQTSMVDALVVMDVESDDPRLETLESVRQPVVLIGLPHDPRGLSCIDLDFEKVGQRAAEHLIEGGHRRIALIGAPEEVRKRHTSYADRMLHGLSTACRAADAEWTYQPTPSSGSGAAASVDAVLKRMPEVTALMVHNEVALPHVISHLQTLGLRVPEDISLIALAPGSVIDALARPVTGIDLPAERIGRLAVDTVLGDDDAEVRLLQPVLTDRGTTRHLT</sequence>
<keyword evidence="3" id="KW-0804">Transcription</keyword>
<reference evidence="6 7" key="1">
    <citation type="submission" date="2019-02" db="EMBL/GenBank/DDBJ databases">
        <title>Sequencing the genomes of 1000 actinobacteria strains.</title>
        <authorList>
            <person name="Klenk H.-P."/>
        </authorList>
    </citation>
    <scope>NUCLEOTIDE SEQUENCE [LARGE SCALE GENOMIC DNA]</scope>
    <source>
        <strain evidence="6 7">DSM 17364</strain>
    </source>
</reference>
<dbReference type="InterPro" id="IPR001387">
    <property type="entry name" value="Cro/C1-type_HTH"/>
</dbReference>
<dbReference type="InterPro" id="IPR000843">
    <property type="entry name" value="HTH_LacI"/>
</dbReference>
<dbReference type="RefSeq" id="WP_130451980.1">
    <property type="nucleotide sequence ID" value="NZ_SHLA01000001.1"/>
</dbReference>
<dbReference type="SUPFAM" id="SSF53822">
    <property type="entry name" value="Periplasmic binding protein-like I"/>
    <property type="match status" value="1"/>
</dbReference>
<evidence type="ECO:0000313" key="7">
    <source>
        <dbReference type="Proteomes" id="UP000292685"/>
    </source>
</evidence>
<dbReference type="InterPro" id="IPR010982">
    <property type="entry name" value="Lambda_DNA-bd_dom_sf"/>
</dbReference>
<comment type="caution">
    <text evidence="6">The sequence shown here is derived from an EMBL/GenBank/DDBJ whole genome shotgun (WGS) entry which is preliminary data.</text>
</comment>
<dbReference type="PROSITE" id="PS50932">
    <property type="entry name" value="HTH_LACI_2"/>
    <property type="match status" value="1"/>
</dbReference>
<dbReference type="SUPFAM" id="SSF47413">
    <property type="entry name" value="lambda repressor-like DNA-binding domains"/>
    <property type="match status" value="1"/>
</dbReference>
<dbReference type="CDD" id="cd06267">
    <property type="entry name" value="PBP1_LacI_sugar_binding-like"/>
    <property type="match status" value="1"/>
</dbReference>
<dbReference type="Proteomes" id="UP000292685">
    <property type="component" value="Unassembled WGS sequence"/>
</dbReference>
<dbReference type="OrthoDB" id="252678at2"/>
<dbReference type="SMART" id="SM00354">
    <property type="entry name" value="HTH_LACI"/>
    <property type="match status" value="1"/>
</dbReference>
<feature type="domain" description="HTH lacI-type" evidence="4">
    <location>
        <begin position="2"/>
        <end position="56"/>
    </location>
</feature>
<keyword evidence="2" id="KW-0238">DNA-binding</keyword>
<evidence type="ECO:0000256" key="3">
    <source>
        <dbReference type="ARBA" id="ARBA00023163"/>
    </source>
</evidence>
<dbReference type="PANTHER" id="PTHR30146">
    <property type="entry name" value="LACI-RELATED TRANSCRIPTIONAL REPRESSOR"/>
    <property type="match status" value="1"/>
</dbReference>
<dbReference type="EMBL" id="SHLA01000001">
    <property type="protein sequence ID" value="RZU63650.1"/>
    <property type="molecule type" value="Genomic_DNA"/>
</dbReference>
<dbReference type="Pfam" id="PF13377">
    <property type="entry name" value="Peripla_BP_3"/>
    <property type="match status" value="1"/>
</dbReference>
<evidence type="ECO:0000259" key="4">
    <source>
        <dbReference type="PROSITE" id="PS50932"/>
    </source>
</evidence>
<dbReference type="Gene3D" id="3.40.50.2300">
    <property type="match status" value="2"/>
</dbReference>
<evidence type="ECO:0000259" key="5">
    <source>
        <dbReference type="PROSITE" id="PS50943"/>
    </source>
</evidence>
<dbReference type="InterPro" id="IPR046335">
    <property type="entry name" value="LacI/GalR-like_sensor"/>
</dbReference>
<evidence type="ECO:0000313" key="6">
    <source>
        <dbReference type="EMBL" id="RZU63650.1"/>
    </source>
</evidence>
<name>A0A4Q8AGY3_9MICC</name>
<evidence type="ECO:0000256" key="1">
    <source>
        <dbReference type="ARBA" id="ARBA00023015"/>
    </source>
</evidence>
<accession>A0A4Q8AGY3</accession>
<dbReference type="PROSITE" id="PS00356">
    <property type="entry name" value="HTH_LACI_1"/>
    <property type="match status" value="1"/>
</dbReference>
<dbReference type="PROSITE" id="PS50943">
    <property type="entry name" value="HTH_CROC1"/>
    <property type="match status" value="1"/>
</dbReference>
<dbReference type="Pfam" id="PF00356">
    <property type="entry name" value="LacI"/>
    <property type="match status" value="1"/>
</dbReference>
<dbReference type="AlphaFoldDB" id="A0A4Q8AGY3"/>
<dbReference type="Gene3D" id="1.10.260.40">
    <property type="entry name" value="lambda repressor-like DNA-binding domains"/>
    <property type="match status" value="1"/>
</dbReference>
<keyword evidence="7" id="KW-1185">Reference proteome</keyword>
<gene>
    <name evidence="6" type="ORF">EV380_3274</name>
</gene>
<feature type="domain" description="HTH cro/C1-type" evidence="5">
    <location>
        <begin position="3"/>
        <end position="46"/>
    </location>
</feature>